<dbReference type="EMBL" id="JARBHB010000001">
    <property type="protein sequence ID" value="KAJ8895814.1"/>
    <property type="molecule type" value="Genomic_DNA"/>
</dbReference>
<name>A0ABQ9IGP4_9NEOP</name>
<protein>
    <submittedName>
        <fullName evidence="1">Uncharacterized protein</fullName>
    </submittedName>
</protein>
<comment type="caution">
    <text evidence="1">The sequence shown here is derived from an EMBL/GenBank/DDBJ whole genome shotgun (WGS) entry which is preliminary data.</text>
</comment>
<organism evidence="1 2">
    <name type="scientific">Dryococelus australis</name>
    <dbReference type="NCBI Taxonomy" id="614101"/>
    <lineage>
        <taxon>Eukaryota</taxon>
        <taxon>Metazoa</taxon>
        <taxon>Ecdysozoa</taxon>
        <taxon>Arthropoda</taxon>
        <taxon>Hexapoda</taxon>
        <taxon>Insecta</taxon>
        <taxon>Pterygota</taxon>
        <taxon>Neoptera</taxon>
        <taxon>Polyneoptera</taxon>
        <taxon>Phasmatodea</taxon>
        <taxon>Verophasmatodea</taxon>
        <taxon>Anareolatae</taxon>
        <taxon>Phasmatidae</taxon>
        <taxon>Eurycanthinae</taxon>
        <taxon>Dryococelus</taxon>
    </lineage>
</organism>
<keyword evidence="2" id="KW-1185">Reference proteome</keyword>
<gene>
    <name evidence="1" type="ORF">PR048_001152</name>
</gene>
<evidence type="ECO:0000313" key="1">
    <source>
        <dbReference type="EMBL" id="KAJ8895814.1"/>
    </source>
</evidence>
<reference evidence="1 2" key="1">
    <citation type="submission" date="2023-02" db="EMBL/GenBank/DDBJ databases">
        <title>LHISI_Scaffold_Assembly.</title>
        <authorList>
            <person name="Stuart O.P."/>
            <person name="Cleave R."/>
            <person name="Magrath M.J.L."/>
            <person name="Mikheyev A.S."/>
        </authorList>
    </citation>
    <scope>NUCLEOTIDE SEQUENCE [LARGE SCALE GENOMIC DNA]</scope>
    <source>
        <strain evidence="1">Daus_M_001</strain>
        <tissue evidence="1">Leg muscle</tissue>
    </source>
</reference>
<sequence length="77" mass="8857">MSVFSDTCSDQNRNQLISVLFSKGHSYMEVDSMHSAIETARRNVNIYTMNNLLNVFHLARSTREKNKTSGNYIVKEL</sequence>
<dbReference type="Proteomes" id="UP001159363">
    <property type="component" value="Chromosome 1"/>
</dbReference>
<evidence type="ECO:0000313" key="2">
    <source>
        <dbReference type="Proteomes" id="UP001159363"/>
    </source>
</evidence>
<proteinExistence type="predicted"/>
<accession>A0ABQ9IGP4</accession>